<comment type="caution">
    <text evidence="8">The sequence shown here is derived from an EMBL/GenBank/DDBJ whole genome shotgun (WGS) entry which is preliminary data.</text>
</comment>
<dbReference type="EMBL" id="NEDP02004628">
    <property type="protein sequence ID" value="OWF45009.1"/>
    <property type="molecule type" value="Genomic_DNA"/>
</dbReference>
<evidence type="ECO:0000256" key="3">
    <source>
        <dbReference type="ARBA" id="ARBA00022300"/>
    </source>
</evidence>
<dbReference type="AlphaFoldDB" id="A0A210Q8J5"/>
<dbReference type="GO" id="GO:0032418">
    <property type="term" value="P:lysosome localization"/>
    <property type="evidence" value="ECO:0007669"/>
    <property type="project" value="InterPro"/>
</dbReference>
<dbReference type="GO" id="GO:0098574">
    <property type="term" value="C:cytoplasmic side of lysosomal membrane"/>
    <property type="evidence" value="ECO:0007669"/>
    <property type="project" value="TreeGrafter"/>
</dbReference>
<name>A0A210Q8J5_MIZYE</name>
<evidence type="ECO:0000256" key="1">
    <source>
        <dbReference type="ARBA" id="ARBA00004122"/>
    </source>
</evidence>
<dbReference type="CDD" id="cd22789">
    <property type="entry name" value="BORCS5-like"/>
    <property type="match status" value="1"/>
</dbReference>
<comment type="similarity">
    <text evidence="2">Belongs to the BORCS5 family.</text>
</comment>
<evidence type="ECO:0000256" key="6">
    <source>
        <dbReference type="ARBA" id="ARBA00023288"/>
    </source>
</evidence>
<evidence type="ECO:0000313" key="8">
    <source>
        <dbReference type="EMBL" id="OWF45009.1"/>
    </source>
</evidence>
<dbReference type="GO" id="GO:0099078">
    <property type="term" value="C:BORC complex"/>
    <property type="evidence" value="ECO:0007669"/>
    <property type="project" value="TreeGrafter"/>
</dbReference>
<keyword evidence="6" id="KW-0449">Lipoprotein</keyword>
<keyword evidence="5" id="KW-0458">Lysosome</keyword>
<keyword evidence="9" id="KW-1185">Reference proteome</keyword>
<comment type="subcellular location">
    <subcellularLocation>
        <location evidence="1">Lysosome membrane</location>
        <topology evidence="1">Lipid-anchor</topology>
        <orientation evidence="1">Cytoplasmic side</orientation>
    </subcellularLocation>
</comment>
<feature type="region of interest" description="Disordered" evidence="7">
    <location>
        <begin position="1"/>
        <end position="69"/>
    </location>
</feature>
<evidence type="ECO:0000256" key="4">
    <source>
        <dbReference type="ARBA" id="ARBA00023136"/>
    </source>
</evidence>
<organism evidence="8 9">
    <name type="scientific">Mizuhopecten yessoensis</name>
    <name type="common">Japanese scallop</name>
    <name type="synonym">Patinopecten yessoensis</name>
    <dbReference type="NCBI Taxonomy" id="6573"/>
    <lineage>
        <taxon>Eukaryota</taxon>
        <taxon>Metazoa</taxon>
        <taxon>Spiralia</taxon>
        <taxon>Lophotrochozoa</taxon>
        <taxon>Mollusca</taxon>
        <taxon>Bivalvia</taxon>
        <taxon>Autobranchia</taxon>
        <taxon>Pteriomorphia</taxon>
        <taxon>Pectinida</taxon>
        <taxon>Pectinoidea</taxon>
        <taxon>Pectinidae</taxon>
        <taxon>Mizuhopecten</taxon>
    </lineage>
</organism>
<evidence type="ECO:0000256" key="7">
    <source>
        <dbReference type="SAM" id="MobiDB-lite"/>
    </source>
</evidence>
<feature type="compositionally biased region" description="Basic and acidic residues" evidence="7">
    <location>
        <begin position="56"/>
        <end position="66"/>
    </location>
</feature>
<dbReference type="GO" id="GO:0030672">
    <property type="term" value="C:synaptic vesicle membrane"/>
    <property type="evidence" value="ECO:0007669"/>
    <property type="project" value="TreeGrafter"/>
</dbReference>
<dbReference type="InterPro" id="IPR018780">
    <property type="entry name" value="TBORCS5"/>
</dbReference>
<dbReference type="PANTHER" id="PTHR31634">
    <property type="entry name" value="BLOC-1-RELATED COMPLEX SUBUNIT 5"/>
    <property type="match status" value="1"/>
</dbReference>
<protein>
    <recommendedName>
        <fullName evidence="3">BLOC-1-related complex subunit 5</fullName>
    </recommendedName>
</protein>
<sequence>MGSEQSTQPPAGAPGSSIKSQRDEDIPYTSFSISKPIDGEPTRHSPRNVGGRPRSSTKDGKEDTPKHNIVVVADGNVSPKDKDPELTKLDAIPVFYPIMRGSLNIPTSSRDPDILDKLDHQQILLLCIRYQEHLRQLSEAVAFDQNALCVRIKEIDCAINMLLKLMTDRQKKYHKYAEQFTRSSETLTVLNRVKDSMDNIIPKMERLNQLLPAGDQLEPFSIYMNTPTTTASNK</sequence>
<evidence type="ECO:0000256" key="5">
    <source>
        <dbReference type="ARBA" id="ARBA00023228"/>
    </source>
</evidence>
<proteinExistence type="inferred from homology"/>
<dbReference type="OrthoDB" id="10035640at2759"/>
<dbReference type="Proteomes" id="UP000242188">
    <property type="component" value="Unassembled WGS sequence"/>
</dbReference>
<dbReference type="GO" id="GO:1903744">
    <property type="term" value="P:positive regulation of anterograde synaptic vesicle transport"/>
    <property type="evidence" value="ECO:0007669"/>
    <property type="project" value="TreeGrafter"/>
</dbReference>
<evidence type="ECO:0000313" key="9">
    <source>
        <dbReference type="Proteomes" id="UP000242188"/>
    </source>
</evidence>
<dbReference type="STRING" id="6573.A0A210Q8J5"/>
<dbReference type="GO" id="GO:0072384">
    <property type="term" value="P:organelle transport along microtubule"/>
    <property type="evidence" value="ECO:0007669"/>
    <property type="project" value="TreeGrafter"/>
</dbReference>
<reference evidence="8 9" key="1">
    <citation type="journal article" date="2017" name="Nat. Ecol. Evol.">
        <title>Scallop genome provides insights into evolution of bilaterian karyotype and development.</title>
        <authorList>
            <person name="Wang S."/>
            <person name="Zhang J."/>
            <person name="Jiao W."/>
            <person name="Li J."/>
            <person name="Xun X."/>
            <person name="Sun Y."/>
            <person name="Guo X."/>
            <person name="Huan P."/>
            <person name="Dong B."/>
            <person name="Zhang L."/>
            <person name="Hu X."/>
            <person name="Sun X."/>
            <person name="Wang J."/>
            <person name="Zhao C."/>
            <person name="Wang Y."/>
            <person name="Wang D."/>
            <person name="Huang X."/>
            <person name="Wang R."/>
            <person name="Lv J."/>
            <person name="Li Y."/>
            <person name="Zhang Z."/>
            <person name="Liu B."/>
            <person name="Lu W."/>
            <person name="Hui Y."/>
            <person name="Liang J."/>
            <person name="Zhou Z."/>
            <person name="Hou R."/>
            <person name="Li X."/>
            <person name="Liu Y."/>
            <person name="Li H."/>
            <person name="Ning X."/>
            <person name="Lin Y."/>
            <person name="Zhao L."/>
            <person name="Xing Q."/>
            <person name="Dou J."/>
            <person name="Li Y."/>
            <person name="Mao J."/>
            <person name="Guo H."/>
            <person name="Dou H."/>
            <person name="Li T."/>
            <person name="Mu C."/>
            <person name="Jiang W."/>
            <person name="Fu Q."/>
            <person name="Fu X."/>
            <person name="Miao Y."/>
            <person name="Liu J."/>
            <person name="Yu Q."/>
            <person name="Li R."/>
            <person name="Liao H."/>
            <person name="Li X."/>
            <person name="Kong Y."/>
            <person name="Jiang Z."/>
            <person name="Chourrout D."/>
            <person name="Li R."/>
            <person name="Bao Z."/>
        </authorList>
    </citation>
    <scope>NUCLEOTIDE SEQUENCE [LARGE SCALE GENOMIC DNA]</scope>
    <source>
        <strain evidence="8 9">PY_sf001</strain>
    </source>
</reference>
<gene>
    <name evidence="8" type="ORF">KP79_PYT07819</name>
</gene>
<keyword evidence="4" id="KW-0472">Membrane</keyword>
<dbReference type="PANTHER" id="PTHR31634:SF2">
    <property type="entry name" value="BLOC-1-RELATED COMPLEX SUBUNIT 5"/>
    <property type="match status" value="1"/>
</dbReference>
<evidence type="ECO:0000256" key="2">
    <source>
        <dbReference type="ARBA" id="ARBA00010235"/>
    </source>
</evidence>
<accession>A0A210Q8J5</accession>
<dbReference type="Pfam" id="PF10158">
    <property type="entry name" value="LOH1CR12"/>
    <property type="match status" value="1"/>
</dbReference>